<keyword evidence="3" id="KW-1185">Reference proteome</keyword>
<name>A0AAD5X789_9FUNG</name>
<sequence>MDNTVPHSPHSTAASTEPSTQAPRLSTLTNPFRTPSESNTPPAEGPFQDENNLNGIPGTFRQLSTPDPSSTVAANAAR</sequence>
<dbReference type="EMBL" id="JADGJD010000204">
    <property type="protein sequence ID" value="KAJ3053480.1"/>
    <property type="molecule type" value="Genomic_DNA"/>
</dbReference>
<gene>
    <name evidence="2" type="ORF">HK097_004194</name>
</gene>
<feature type="region of interest" description="Disordered" evidence="1">
    <location>
        <begin position="1"/>
        <end position="78"/>
    </location>
</feature>
<reference evidence="2" key="1">
    <citation type="submission" date="2020-05" db="EMBL/GenBank/DDBJ databases">
        <title>Phylogenomic resolution of chytrid fungi.</title>
        <authorList>
            <person name="Stajich J.E."/>
            <person name="Amses K."/>
            <person name="Simmons R."/>
            <person name="Seto K."/>
            <person name="Myers J."/>
            <person name="Bonds A."/>
            <person name="Quandt C.A."/>
            <person name="Barry K."/>
            <person name="Liu P."/>
            <person name="Grigoriev I."/>
            <person name="Longcore J.E."/>
            <person name="James T.Y."/>
        </authorList>
    </citation>
    <scope>NUCLEOTIDE SEQUENCE</scope>
    <source>
        <strain evidence="2">JEL0318</strain>
    </source>
</reference>
<feature type="compositionally biased region" description="Polar residues" evidence="1">
    <location>
        <begin position="61"/>
        <end position="78"/>
    </location>
</feature>
<dbReference type="Proteomes" id="UP001212841">
    <property type="component" value="Unassembled WGS sequence"/>
</dbReference>
<evidence type="ECO:0000313" key="2">
    <source>
        <dbReference type="EMBL" id="KAJ3053480.1"/>
    </source>
</evidence>
<accession>A0AAD5X789</accession>
<evidence type="ECO:0000256" key="1">
    <source>
        <dbReference type="SAM" id="MobiDB-lite"/>
    </source>
</evidence>
<dbReference type="AlphaFoldDB" id="A0AAD5X789"/>
<evidence type="ECO:0000313" key="3">
    <source>
        <dbReference type="Proteomes" id="UP001212841"/>
    </source>
</evidence>
<proteinExistence type="predicted"/>
<protein>
    <submittedName>
        <fullName evidence="2">Uncharacterized protein</fullName>
    </submittedName>
</protein>
<feature type="non-terminal residue" evidence="2">
    <location>
        <position position="78"/>
    </location>
</feature>
<comment type="caution">
    <text evidence="2">The sequence shown here is derived from an EMBL/GenBank/DDBJ whole genome shotgun (WGS) entry which is preliminary data.</text>
</comment>
<organism evidence="2 3">
    <name type="scientific">Rhizophlyctis rosea</name>
    <dbReference type="NCBI Taxonomy" id="64517"/>
    <lineage>
        <taxon>Eukaryota</taxon>
        <taxon>Fungi</taxon>
        <taxon>Fungi incertae sedis</taxon>
        <taxon>Chytridiomycota</taxon>
        <taxon>Chytridiomycota incertae sedis</taxon>
        <taxon>Chytridiomycetes</taxon>
        <taxon>Rhizophlyctidales</taxon>
        <taxon>Rhizophlyctidaceae</taxon>
        <taxon>Rhizophlyctis</taxon>
    </lineage>
</organism>
<feature type="compositionally biased region" description="Polar residues" evidence="1">
    <location>
        <begin position="1"/>
        <end position="41"/>
    </location>
</feature>